<feature type="transmembrane region" description="Helical" evidence="10">
    <location>
        <begin position="390"/>
        <end position="407"/>
    </location>
</feature>
<evidence type="ECO:0000256" key="9">
    <source>
        <dbReference type="PIRSR" id="PIRSR600175-2"/>
    </source>
</evidence>
<dbReference type="GO" id="GO:0005886">
    <property type="term" value="C:plasma membrane"/>
    <property type="evidence" value="ECO:0007669"/>
    <property type="project" value="TreeGrafter"/>
</dbReference>
<evidence type="ECO:0000313" key="11">
    <source>
        <dbReference type="EMBL" id="KAK4876811.1"/>
    </source>
</evidence>
<keyword evidence="5" id="KW-0769">Symport</keyword>
<keyword evidence="8" id="KW-0479">Metal-binding</keyword>
<accession>A0AAN7S840</accession>
<evidence type="ECO:0000256" key="7">
    <source>
        <dbReference type="ARBA" id="ARBA00023136"/>
    </source>
</evidence>
<feature type="transmembrane region" description="Helical" evidence="10">
    <location>
        <begin position="76"/>
        <end position="104"/>
    </location>
</feature>
<evidence type="ECO:0000256" key="10">
    <source>
        <dbReference type="SAM" id="Phobius"/>
    </source>
</evidence>
<evidence type="ECO:0000256" key="6">
    <source>
        <dbReference type="ARBA" id="ARBA00022989"/>
    </source>
</evidence>
<evidence type="ECO:0000313" key="12">
    <source>
        <dbReference type="Proteomes" id="UP001353858"/>
    </source>
</evidence>
<dbReference type="PANTHER" id="PTHR11616:SF240">
    <property type="entry name" value="BLOATED TUBULES, ISOFORM B-RELATED"/>
    <property type="match status" value="1"/>
</dbReference>
<comment type="similarity">
    <text evidence="2">Belongs to the sodium:neurotransmitter symporter (SNF) (TC 2.A.22) family.</text>
</comment>
<feature type="transmembrane region" description="Helical" evidence="10">
    <location>
        <begin position="461"/>
        <end position="482"/>
    </location>
</feature>
<dbReference type="Proteomes" id="UP001353858">
    <property type="component" value="Unassembled WGS sequence"/>
</dbReference>
<dbReference type="InterPro" id="IPR000175">
    <property type="entry name" value="Na/ntran_symport"/>
</dbReference>
<evidence type="ECO:0000256" key="3">
    <source>
        <dbReference type="ARBA" id="ARBA00022448"/>
    </source>
</evidence>
<dbReference type="GO" id="GO:0035725">
    <property type="term" value="P:sodium ion transmembrane transport"/>
    <property type="evidence" value="ECO:0007669"/>
    <property type="project" value="TreeGrafter"/>
</dbReference>
<feature type="transmembrane region" description="Helical" evidence="10">
    <location>
        <begin position="535"/>
        <end position="556"/>
    </location>
</feature>
<evidence type="ECO:0000256" key="1">
    <source>
        <dbReference type="ARBA" id="ARBA00004141"/>
    </source>
</evidence>
<dbReference type="InterPro" id="IPR037272">
    <property type="entry name" value="SNS_sf"/>
</dbReference>
<keyword evidence="8" id="KW-0915">Sodium</keyword>
<feature type="transmembrane region" description="Helical" evidence="10">
    <location>
        <begin position="225"/>
        <end position="248"/>
    </location>
</feature>
<dbReference type="EMBL" id="JARPUR010000004">
    <property type="protein sequence ID" value="KAK4876811.1"/>
    <property type="molecule type" value="Genomic_DNA"/>
</dbReference>
<reference evidence="12" key="1">
    <citation type="submission" date="2023-01" db="EMBL/GenBank/DDBJ databases">
        <title>Key to firefly adult light organ development and bioluminescence: homeobox transcription factors regulate luciferase expression and transportation to peroxisome.</title>
        <authorList>
            <person name="Fu X."/>
        </authorList>
    </citation>
    <scope>NUCLEOTIDE SEQUENCE [LARGE SCALE GENOMIC DNA]</scope>
</reference>
<comment type="subcellular location">
    <subcellularLocation>
        <location evidence="1">Membrane</location>
        <topology evidence="1">Multi-pass membrane protein</topology>
    </subcellularLocation>
</comment>
<feature type="transmembrane region" description="Helical" evidence="10">
    <location>
        <begin position="295"/>
        <end position="315"/>
    </location>
</feature>
<gene>
    <name evidence="11" type="ORF">RN001_009317</name>
</gene>
<proteinExistence type="inferred from homology"/>
<feature type="disulfide bond" evidence="9">
    <location>
        <begin position="167"/>
        <end position="176"/>
    </location>
</feature>
<feature type="binding site" evidence="8">
    <location>
        <position position="402"/>
    </location>
    <ligand>
        <name>Na(+)</name>
        <dbReference type="ChEBI" id="CHEBI:29101"/>
        <label>1</label>
    </ligand>
</feature>
<dbReference type="GO" id="GO:0015293">
    <property type="term" value="F:symporter activity"/>
    <property type="evidence" value="ECO:0007669"/>
    <property type="project" value="UniProtKB-KW"/>
</dbReference>
<evidence type="ECO:0000256" key="2">
    <source>
        <dbReference type="ARBA" id="ARBA00006459"/>
    </source>
</evidence>
<name>A0AAN7S840_9COLE</name>
<keyword evidence="12" id="KW-1185">Reference proteome</keyword>
<feature type="transmembrane region" description="Helical" evidence="10">
    <location>
        <begin position="53"/>
        <end position="70"/>
    </location>
</feature>
<feature type="transmembrane region" description="Helical" evidence="10">
    <location>
        <begin position="327"/>
        <end position="347"/>
    </location>
</feature>
<dbReference type="Pfam" id="PF00209">
    <property type="entry name" value="SNF"/>
    <property type="match status" value="1"/>
</dbReference>
<evidence type="ECO:0000256" key="5">
    <source>
        <dbReference type="ARBA" id="ARBA00022847"/>
    </source>
</evidence>
<dbReference type="AlphaFoldDB" id="A0AAN7S840"/>
<feature type="transmembrane region" description="Helical" evidence="10">
    <location>
        <begin position="428"/>
        <end position="449"/>
    </location>
</feature>
<feature type="transmembrane region" description="Helical" evidence="10">
    <location>
        <begin position="254"/>
        <end position="274"/>
    </location>
</feature>
<dbReference type="SUPFAM" id="SSF161070">
    <property type="entry name" value="SNF-like"/>
    <property type="match status" value="1"/>
</dbReference>
<keyword evidence="9" id="KW-1015">Disulfide bond</keyword>
<protein>
    <submittedName>
        <fullName evidence="11">Uncharacterized protein</fullName>
    </submittedName>
</protein>
<keyword evidence="6 10" id="KW-1133">Transmembrane helix</keyword>
<evidence type="ECO:0000256" key="8">
    <source>
        <dbReference type="PIRSR" id="PIRSR600175-1"/>
    </source>
</evidence>
<comment type="caution">
    <text evidence="11">The sequence shown here is derived from an EMBL/GenBank/DDBJ whole genome shotgun (WGS) entry which is preliminary data.</text>
</comment>
<feature type="transmembrane region" description="Helical" evidence="10">
    <location>
        <begin position="503"/>
        <end position="523"/>
    </location>
</feature>
<keyword evidence="4 10" id="KW-0812">Transmembrane</keyword>
<dbReference type="GO" id="GO:0046872">
    <property type="term" value="F:metal ion binding"/>
    <property type="evidence" value="ECO:0007669"/>
    <property type="project" value="UniProtKB-KW"/>
</dbReference>
<dbReference type="PROSITE" id="PS50267">
    <property type="entry name" value="NA_NEUROTRAN_SYMP_3"/>
    <property type="match status" value="1"/>
</dbReference>
<keyword evidence="7 10" id="KW-0472">Membrane</keyword>
<sequence length="640" mass="74742">MIPKVNTSKAASSVILTRKYEKEKLRNEHTATLNNFFLFLIKKLHYEKENIDYTSYIYFLILLQLRLHYISKMFNLTITIGATAFLITHTVFTIFVGLPTFMLLMSMVRYSRRGYIRFWHCVPILQGLAYTFILWESACEIMNVTLSALSLLYTQYTIANRIPWTFCDFEDATKLCINVTIKSFPKKFNNGTASCLIFPALEYFRVVVQKRVSRSLKLGSINGNLAMAVSILWSILLFFTVCGFRSFQNKIKKLQAFVFFVWLFVFLITVNNLSHYQTSLKQFHNAWNMKNMLDVLVFVLNQNTVTTMAWIATLYPSFSLPITDAIIVYSFKLITLSALIVWVPVLLKIIVYNYKTIDLTCLALTGFDIIFAVIPDIISRYPFPRTTSTLWFFGILLHGFLSPLYTLTATIDSLGDAFPSLYQYRGHVCVFICTICWLFNLLYVTRMGLVLMHTWMEYGNVILSEISISVTILALTFIYSIPKLVDDYHFAFGKPPFKLWIELWKIIPFITLFHMVLTVYKYTVSIKITKDNPAFVKWTTTVAFLMMLPIFVVILLKYLKLLKQHMVSFMIKPDADWGYYIESKRKERELFNPQTELRYKTSQLKCSHNCLVNSKNLKKLQELNECYVKRVFEENFDTEH</sequence>
<dbReference type="PANTHER" id="PTHR11616">
    <property type="entry name" value="SODIUM/CHLORIDE DEPENDENT TRANSPORTER"/>
    <property type="match status" value="1"/>
</dbReference>
<dbReference type="GO" id="GO:0006865">
    <property type="term" value="P:amino acid transport"/>
    <property type="evidence" value="ECO:0007669"/>
    <property type="project" value="TreeGrafter"/>
</dbReference>
<organism evidence="11 12">
    <name type="scientific">Aquatica leii</name>
    <dbReference type="NCBI Taxonomy" id="1421715"/>
    <lineage>
        <taxon>Eukaryota</taxon>
        <taxon>Metazoa</taxon>
        <taxon>Ecdysozoa</taxon>
        <taxon>Arthropoda</taxon>
        <taxon>Hexapoda</taxon>
        <taxon>Insecta</taxon>
        <taxon>Pterygota</taxon>
        <taxon>Neoptera</taxon>
        <taxon>Endopterygota</taxon>
        <taxon>Coleoptera</taxon>
        <taxon>Polyphaga</taxon>
        <taxon>Elateriformia</taxon>
        <taxon>Elateroidea</taxon>
        <taxon>Lampyridae</taxon>
        <taxon>Luciolinae</taxon>
        <taxon>Aquatica</taxon>
    </lineage>
</organism>
<evidence type="ECO:0000256" key="4">
    <source>
        <dbReference type="ARBA" id="ARBA00022692"/>
    </source>
</evidence>
<keyword evidence="3" id="KW-0813">Transport</keyword>